<evidence type="ECO:0000259" key="3">
    <source>
        <dbReference type="Pfam" id="PF25954"/>
    </source>
</evidence>
<evidence type="ECO:0000313" key="5">
    <source>
        <dbReference type="Proteomes" id="UP000537592"/>
    </source>
</evidence>
<name>A0A7W5Z676_9HYPH</name>
<evidence type="ECO:0000256" key="1">
    <source>
        <dbReference type="SAM" id="Coils"/>
    </source>
</evidence>
<dbReference type="EMBL" id="JACICC010000008">
    <property type="protein sequence ID" value="MBB3810867.1"/>
    <property type="molecule type" value="Genomic_DNA"/>
</dbReference>
<dbReference type="InterPro" id="IPR050739">
    <property type="entry name" value="MFP"/>
</dbReference>
<evidence type="ECO:0000259" key="2">
    <source>
        <dbReference type="Pfam" id="PF25917"/>
    </source>
</evidence>
<gene>
    <name evidence="4" type="ORF">FHS81_002973</name>
</gene>
<dbReference type="SUPFAM" id="SSF111369">
    <property type="entry name" value="HlyD-like secretion proteins"/>
    <property type="match status" value="3"/>
</dbReference>
<protein>
    <submittedName>
        <fullName evidence="4">Membrane fusion protein (Multidrug efflux system)</fullName>
    </submittedName>
</protein>
<dbReference type="AlphaFoldDB" id="A0A7W5Z676"/>
<dbReference type="Proteomes" id="UP000537592">
    <property type="component" value="Unassembled WGS sequence"/>
</dbReference>
<dbReference type="Pfam" id="PF25954">
    <property type="entry name" value="Beta-barrel_RND_2"/>
    <property type="match status" value="1"/>
</dbReference>
<evidence type="ECO:0000313" key="4">
    <source>
        <dbReference type="EMBL" id="MBB3810867.1"/>
    </source>
</evidence>
<dbReference type="Gene3D" id="1.10.287.470">
    <property type="entry name" value="Helix hairpin bin"/>
    <property type="match status" value="2"/>
</dbReference>
<feature type="coiled-coil region" evidence="1">
    <location>
        <begin position="121"/>
        <end position="148"/>
    </location>
</feature>
<dbReference type="PANTHER" id="PTHR30386">
    <property type="entry name" value="MEMBRANE FUSION SUBUNIT OF EMRAB-TOLC MULTIDRUG EFFLUX PUMP"/>
    <property type="match status" value="1"/>
</dbReference>
<keyword evidence="5" id="KW-1185">Reference proteome</keyword>
<sequence>MPEKKSKRKIARNVVVGLLVVGGLAYGGKYGWYWWTEGRFVESTDNAYVRADVTLLAPRVAGYVENVEVVDNQVVKRGHVLFRIDNRDFQARVDLARADVSARRAAIEAARSQLQLQRAVISQTEADADSAAAEVERAKRDLERAEALVRTNAVSIQSADLARSNATKAIAAVRAAQARITSEKDRVSVLDAQEKGAEAALAQAEASLKLAEIDLENTVVRAPISGTVGNLQVRVGRYVQPGTQMLALVPTEDAYVVANFKETQVGEMHVGQRVELEIDSYPGRVIHGHIDSLSPASGAQFALLPPDNATGNFTKVVQRIPVKVVVDGESAHVVDLRPGMSVIAKVNTKGAEDQSDAEHLKVSSR</sequence>
<dbReference type="Pfam" id="PF25917">
    <property type="entry name" value="BSH_RND"/>
    <property type="match status" value="1"/>
</dbReference>
<comment type="caution">
    <text evidence="4">The sequence shown here is derived from an EMBL/GenBank/DDBJ whole genome shotgun (WGS) entry which is preliminary data.</text>
</comment>
<dbReference type="GO" id="GO:0055085">
    <property type="term" value="P:transmembrane transport"/>
    <property type="evidence" value="ECO:0007669"/>
    <property type="project" value="InterPro"/>
</dbReference>
<dbReference type="Gene3D" id="2.40.50.100">
    <property type="match status" value="1"/>
</dbReference>
<keyword evidence="1" id="KW-0175">Coiled coil</keyword>
<proteinExistence type="predicted"/>
<dbReference type="InterPro" id="IPR058792">
    <property type="entry name" value="Beta-barrel_RND_2"/>
</dbReference>
<feature type="domain" description="CusB-like beta-barrel" evidence="3">
    <location>
        <begin position="256"/>
        <end position="296"/>
    </location>
</feature>
<dbReference type="RefSeq" id="WP_183754206.1">
    <property type="nucleotide sequence ID" value="NZ_JACICC010000008.1"/>
</dbReference>
<feature type="domain" description="Multidrug resistance protein MdtA-like barrel-sandwich hybrid" evidence="2">
    <location>
        <begin position="56"/>
        <end position="249"/>
    </location>
</feature>
<reference evidence="4 5" key="1">
    <citation type="submission" date="2020-08" db="EMBL/GenBank/DDBJ databases">
        <title>Genomic Encyclopedia of Type Strains, Phase IV (KMG-IV): sequencing the most valuable type-strain genomes for metagenomic binning, comparative biology and taxonomic classification.</title>
        <authorList>
            <person name="Goeker M."/>
        </authorList>
    </citation>
    <scope>NUCLEOTIDE SEQUENCE [LARGE SCALE GENOMIC DNA]</scope>
    <source>
        <strain evidence="4 5">DSM 28760</strain>
    </source>
</reference>
<dbReference type="Gene3D" id="2.40.30.170">
    <property type="match status" value="1"/>
</dbReference>
<dbReference type="InterPro" id="IPR058625">
    <property type="entry name" value="MdtA-like_BSH"/>
</dbReference>
<organism evidence="4 5">
    <name type="scientific">Pseudochelatococcus contaminans</name>
    <dbReference type="NCBI Taxonomy" id="1538103"/>
    <lineage>
        <taxon>Bacteria</taxon>
        <taxon>Pseudomonadati</taxon>
        <taxon>Pseudomonadota</taxon>
        <taxon>Alphaproteobacteria</taxon>
        <taxon>Hyphomicrobiales</taxon>
        <taxon>Chelatococcaceae</taxon>
        <taxon>Pseudochelatococcus</taxon>
    </lineage>
</organism>
<accession>A0A7W5Z676</accession>
<feature type="coiled-coil region" evidence="1">
    <location>
        <begin position="194"/>
        <end position="221"/>
    </location>
</feature>
<dbReference type="PANTHER" id="PTHR30386:SF24">
    <property type="entry name" value="MULTIDRUG RESISTANCE EFFLUX PUMP"/>
    <property type="match status" value="1"/>
</dbReference>